<dbReference type="EMBL" id="AP012342">
    <property type="protein sequence ID" value="BAM06719.1"/>
    <property type="molecule type" value="Genomic_DNA"/>
</dbReference>
<dbReference type="STRING" id="1162668.LFE_1016"/>
<dbReference type="GO" id="GO:0071949">
    <property type="term" value="F:FAD binding"/>
    <property type="evidence" value="ECO:0007669"/>
    <property type="project" value="TreeGrafter"/>
</dbReference>
<dbReference type="GO" id="GO:0005829">
    <property type="term" value="C:cytosol"/>
    <property type="evidence" value="ECO:0007669"/>
    <property type="project" value="TreeGrafter"/>
</dbReference>
<dbReference type="GO" id="GO:0009086">
    <property type="term" value="P:methionine biosynthetic process"/>
    <property type="evidence" value="ECO:0007669"/>
    <property type="project" value="TreeGrafter"/>
</dbReference>
<dbReference type="Proteomes" id="UP000007382">
    <property type="component" value="Chromosome"/>
</dbReference>
<dbReference type="UniPathway" id="UPA00193"/>
<evidence type="ECO:0000256" key="5">
    <source>
        <dbReference type="ARBA" id="ARBA00022827"/>
    </source>
</evidence>
<gene>
    <name evidence="10" type="ordered locus">LFE_1016</name>
</gene>
<evidence type="ECO:0000256" key="9">
    <source>
        <dbReference type="RuleBase" id="RU003862"/>
    </source>
</evidence>
<comment type="pathway">
    <text evidence="7">Amino-acid biosynthesis; L-methionine biosynthesis via de novo pathway.</text>
</comment>
<dbReference type="Gene3D" id="3.20.20.220">
    <property type="match status" value="1"/>
</dbReference>
<dbReference type="InterPro" id="IPR029041">
    <property type="entry name" value="FAD-linked_oxidoreductase-like"/>
</dbReference>
<dbReference type="AlphaFoldDB" id="I0IN70"/>
<dbReference type="PANTHER" id="PTHR45754">
    <property type="entry name" value="METHYLENETETRAHYDROFOLATE REDUCTASE"/>
    <property type="match status" value="1"/>
</dbReference>
<dbReference type="PANTHER" id="PTHR45754:SF3">
    <property type="entry name" value="METHYLENETETRAHYDROFOLATE REDUCTASE (NADPH)"/>
    <property type="match status" value="1"/>
</dbReference>
<dbReference type="InterPro" id="IPR003171">
    <property type="entry name" value="Mehydrof_redctse-like"/>
</dbReference>
<reference evidence="11" key="2">
    <citation type="submission" date="2012-03" db="EMBL/GenBank/DDBJ databases">
        <title>The complete genome sequence of the pioneer microbe on fresh volcanic deposit, Leptospirillum ferrooxidans strain C2-3.</title>
        <authorList>
            <person name="Fujimura R."/>
            <person name="Sato Y."/>
            <person name="Nishizawa T."/>
            <person name="Nanba K."/>
            <person name="Oshima K."/>
            <person name="Hattori M."/>
            <person name="Kamijo T."/>
            <person name="Ohta H."/>
        </authorList>
    </citation>
    <scope>NUCLEOTIDE SEQUENCE [LARGE SCALE GENOMIC DNA]</scope>
    <source>
        <strain evidence="11">C2-3</strain>
    </source>
</reference>
<dbReference type="KEGG" id="lfc:LFE_1016"/>
<dbReference type="HOGENOM" id="CLU_057297_2_0_0"/>
<proteinExistence type="inferred from homology"/>
<comment type="similarity">
    <text evidence="3 9">Belongs to the methylenetetrahydrofolate reductase family.</text>
</comment>
<keyword evidence="5 9" id="KW-0274">FAD</keyword>
<evidence type="ECO:0000313" key="11">
    <source>
        <dbReference type="Proteomes" id="UP000007382"/>
    </source>
</evidence>
<comment type="catalytic activity">
    <reaction evidence="8">
        <text>(6S)-5-methyl-5,6,7,8-tetrahydrofolate + NAD(+) = (6R)-5,10-methylene-5,6,7,8-tetrahydrofolate + NADH + H(+)</text>
        <dbReference type="Rhea" id="RHEA:19821"/>
        <dbReference type="ChEBI" id="CHEBI:15378"/>
        <dbReference type="ChEBI" id="CHEBI:15636"/>
        <dbReference type="ChEBI" id="CHEBI:18608"/>
        <dbReference type="ChEBI" id="CHEBI:57540"/>
        <dbReference type="ChEBI" id="CHEBI:57945"/>
        <dbReference type="EC" id="1.5.1.54"/>
    </reaction>
    <physiologicalReaction direction="right-to-left" evidence="8">
        <dbReference type="Rhea" id="RHEA:19823"/>
    </physiologicalReaction>
</comment>
<keyword evidence="6 9" id="KW-0560">Oxidoreductase</keyword>
<dbReference type="Pfam" id="PF02219">
    <property type="entry name" value="MTHFR"/>
    <property type="match status" value="1"/>
</dbReference>
<dbReference type="GO" id="GO:0106312">
    <property type="term" value="F:methylenetetrahydrofolate reductase (NADH) activity"/>
    <property type="evidence" value="ECO:0007669"/>
    <property type="project" value="UniProtKB-EC"/>
</dbReference>
<dbReference type="OrthoDB" id="9803687at2"/>
<keyword evidence="4 9" id="KW-0285">Flavoprotein</keyword>
<organism evidence="10 11">
    <name type="scientific">Leptospirillum ferrooxidans (strain C2-3)</name>
    <dbReference type="NCBI Taxonomy" id="1162668"/>
    <lineage>
        <taxon>Bacteria</taxon>
        <taxon>Pseudomonadati</taxon>
        <taxon>Nitrospirota</taxon>
        <taxon>Nitrospiria</taxon>
        <taxon>Nitrospirales</taxon>
        <taxon>Nitrospiraceae</taxon>
        <taxon>Leptospirillum</taxon>
    </lineage>
</organism>
<reference evidence="10 11" key="1">
    <citation type="journal article" date="2012" name="J. Bacteriol.">
        <title>Complete Genome Sequence of Leptospirillum ferrooxidans Strain C2-3, Isolated from a Fresh Volcanic Ash Deposit on the Island of Miyake, Japan.</title>
        <authorList>
            <person name="Fujimura R."/>
            <person name="Sato Y."/>
            <person name="Nishizawa T."/>
            <person name="Oshima K."/>
            <person name="Kim S.-W."/>
            <person name="Hattori M."/>
            <person name="Kamijo T."/>
            <person name="Ohta H."/>
        </authorList>
    </citation>
    <scope>NUCLEOTIDE SEQUENCE [LARGE SCALE GENOMIC DNA]</scope>
    <source>
        <strain evidence="10 11">C2-3</strain>
    </source>
</reference>
<comment type="pathway">
    <text evidence="2 9">One-carbon metabolism; tetrahydrofolate interconversion.</text>
</comment>
<comment type="cofactor">
    <cofactor evidence="1 9">
        <name>FAD</name>
        <dbReference type="ChEBI" id="CHEBI:57692"/>
    </cofactor>
</comment>
<protein>
    <recommendedName>
        <fullName evidence="9">Methylenetetrahydrofolate reductase</fullName>
    </recommendedName>
</protein>
<evidence type="ECO:0000256" key="2">
    <source>
        <dbReference type="ARBA" id="ARBA00004777"/>
    </source>
</evidence>
<dbReference type="RefSeq" id="WP_014449210.1">
    <property type="nucleotide sequence ID" value="NC_017094.1"/>
</dbReference>
<dbReference type="PATRIC" id="fig|1162668.3.peg.1176"/>
<keyword evidence="11" id="KW-1185">Reference proteome</keyword>
<dbReference type="eggNOG" id="COG0685">
    <property type="taxonomic scope" value="Bacteria"/>
</dbReference>
<evidence type="ECO:0000256" key="3">
    <source>
        <dbReference type="ARBA" id="ARBA00006743"/>
    </source>
</evidence>
<name>I0IN70_LEPFC</name>
<dbReference type="GO" id="GO:0035999">
    <property type="term" value="P:tetrahydrofolate interconversion"/>
    <property type="evidence" value="ECO:0007669"/>
    <property type="project" value="UniProtKB-UniPathway"/>
</dbReference>
<evidence type="ECO:0000313" key="10">
    <source>
        <dbReference type="EMBL" id="BAM06719.1"/>
    </source>
</evidence>
<accession>I0IN70</accession>
<evidence type="ECO:0000256" key="1">
    <source>
        <dbReference type="ARBA" id="ARBA00001974"/>
    </source>
</evidence>
<evidence type="ECO:0000256" key="6">
    <source>
        <dbReference type="ARBA" id="ARBA00023002"/>
    </source>
</evidence>
<dbReference type="SUPFAM" id="SSF51730">
    <property type="entry name" value="FAD-linked oxidoreductase"/>
    <property type="match status" value="1"/>
</dbReference>
<evidence type="ECO:0000256" key="8">
    <source>
        <dbReference type="ARBA" id="ARBA00048628"/>
    </source>
</evidence>
<evidence type="ECO:0000256" key="7">
    <source>
        <dbReference type="ARBA" id="ARBA00034478"/>
    </source>
</evidence>
<dbReference type="CDD" id="cd00537">
    <property type="entry name" value="MTHFR"/>
    <property type="match status" value="1"/>
</dbReference>
<sequence length="289" mass="31152">MTFREALTAHSFMITGECSPPKGTLVAPLLERLVALKGRVHGLNITDNQTGVMRMCPLAMGVHLQSIGIDPIVQITLRDRNRLAIQSDILGMSSLGIRQALCLSGDPPTLGDHPEAKPVFDLPTPELIRAITLLNGGTDLSGKDLSGPTDILPGAATSPEGDFDAETRKFEEKFSAGARFFQTQAVFSPKTMERFMVFASPFRVPVLAGIILLKSARMANYLNEKVPGITVPKELIARLERAPQGGALDVGIEIAAETIRAIRPMVHGVHIMTVGAEETIPRILDLAEC</sequence>
<evidence type="ECO:0000256" key="4">
    <source>
        <dbReference type="ARBA" id="ARBA00022630"/>
    </source>
</evidence>